<accession>A0ABP9Z9Q3</accession>
<dbReference type="InterPro" id="IPR018316">
    <property type="entry name" value="Tubulin/FtsZ_2-layer-sand-dom"/>
</dbReference>
<feature type="compositionally biased region" description="Polar residues" evidence="7">
    <location>
        <begin position="139"/>
        <end position="153"/>
    </location>
</feature>
<dbReference type="InterPro" id="IPR003008">
    <property type="entry name" value="Tubulin_FtsZ_GTPase"/>
</dbReference>
<dbReference type="Proteomes" id="UP001473302">
    <property type="component" value="Unassembled WGS sequence"/>
</dbReference>
<dbReference type="PRINTS" id="PR01163">
    <property type="entry name" value="BETATUBULIN"/>
</dbReference>
<dbReference type="Pfam" id="PF00091">
    <property type="entry name" value="Tubulin"/>
    <property type="match status" value="1"/>
</dbReference>
<reference evidence="10 11" key="1">
    <citation type="submission" date="2024-04" db="EMBL/GenBank/DDBJ databases">
        <title>genome sequences of Mucor flavus KT1a and Helicostylum pulchrum KT1b strains isolated from the surface of a dry-aged beef.</title>
        <authorList>
            <person name="Toyotome T."/>
            <person name="Hosono M."/>
            <person name="Torimaru M."/>
            <person name="Fukuda K."/>
            <person name="Mikami N."/>
        </authorList>
    </citation>
    <scope>NUCLEOTIDE SEQUENCE [LARGE SCALE GENOMIC DNA]</scope>
    <source>
        <strain evidence="10 11">KT1a</strain>
    </source>
</reference>
<evidence type="ECO:0000259" key="8">
    <source>
        <dbReference type="SMART" id="SM00864"/>
    </source>
</evidence>
<dbReference type="SUPFAM" id="SSF55307">
    <property type="entry name" value="Tubulin C-terminal domain-like"/>
    <property type="match status" value="1"/>
</dbReference>
<gene>
    <name evidence="10" type="ORF">MFLAVUS_009380</name>
</gene>
<evidence type="ECO:0000256" key="1">
    <source>
        <dbReference type="ARBA" id="ARBA00004245"/>
    </source>
</evidence>
<dbReference type="InterPro" id="IPR008280">
    <property type="entry name" value="Tub_FtsZ_C"/>
</dbReference>
<name>A0ABP9Z9Q3_9FUNG</name>
<feature type="region of interest" description="Disordered" evidence="7">
    <location>
        <begin position="457"/>
        <end position="477"/>
    </location>
</feature>
<sequence length="1367" mass="156749">MSNRSADSDSSKKSSSKNQEFNSAQNTQQDYDSESEKNSFLDGPSTTRQETPQVRDSDDLVSAGSERHGSTIARQFDNDEDMTDSELVQEEEDIVIQKSLPLRLDDDYEEIVEPNDMDAETVDFSGNEEIETAKVGDNDNMNQIIFSDDNSIVQERDLGTDNDDDDDDEEVEEEEEEDDASSRLDYVELNYIERGDTPMEEKRIEDSKITKKKTIAPTLTVEELDDAIATLFEGFLPGTPTIRLKRILEDILPYSLNIRKYGLRSDHFRNSFYLLSSRVLFPATVKKYLLFLLPREEVSEQFVVKIIGRLSRAGEDIRLVDAFLKWAIVIFDCLDSTEIIRKLYPVMFHYLGFKTTRASICHLLYFLTRKEDVTPYRIRKLKSLVDQEKNNRALIGLLMVYNSFDRSVEIPVNIRLSDMFVFEHPNPAMRVELKQIKEYWGDDRDVLVAAKPRFRLPRRQHEPSHRKRSKLSEENDESGVEDINMMGIFGDILQLPHSNQLQRILGDRKIQHLLVCNPNDDAIQRLSYYLGHQLLTTVRWNNNRDKHELHDLLKRLLRLAQFSKSQLAIVNLFLREYLRSWNGIEFRDEILGLISFIKPADYQELYQNILLPLYRKYYVLDVTFKAKLINCYTDWLKNWALLDWRGHKEQEETSDTDVDKVTWMFEGLSLRVDYFVTIQKVIEHVDKISIVGLLAENDDPLLQHATLSFFELVASIPLQHDIPEIIVPSIDLVCRCFFASNAMALSRICGIICQYVIAFSENDKKEDDWLSRHSPDYLTMFNTYVTDVCNALWKNKALKIGGNAMAFALSEENIENFTATCNIRGDELGSFSSLTQSGALAGFSKSFLNELETEERAEIHHNEAVTAESLHQLQESKVLKLLVEQRIRWHPRPVVLQYEVLDKNATPKVFLVSLLYNMREIIHVQVGQCGNQIGQKFWETISQEHGLDTNGAYAGDNDLQLERINVFYNEGSSGQYVPRSVLVDLEPGTMDTVRSGAYGKLFRPDNFIFGQNGAGNSWARGYYTEGAELVEQVLDVVRKEAEHTDCLQGFQLAHSLGGGTGSGLGSLLLSKIREEYPDRMLCTYSVVPSPKVSDTVVEPYNAVLSVHQLVENCDATFCIDNEALYDICFRTLKLTNPDYGQLNQLVSTVMSGVSTSLRFPGQLNSDLRKLFVNMVPFPRLHFFMVGFAPLTAFGSQQYRQLSVPELTAQMFDARNMMAASDPRHGRYLTVATIFRGRLSTKEVENQMLAVQQKNSSYFVEWIPNGVKTSLCDIPPVGLKMSGTFIGNSTAIQELFKRVNDQFTAMFRRKAFLHWYTGEGMDEMEFTEAESNMNDLVSEYQQYQEATVDDELMEDEDYLEEDEVLEED</sequence>
<protein>
    <recommendedName>
        <fullName evidence="12">Tubulin beta chain</fullName>
    </recommendedName>
</protein>
<evidence type="ECO:0000256" key="5">
    <source>
        <dbReference type="ARBA" id="ARBA00023134"/>
    </source>
</evidence>
<keyword evidence="3" id="KW-0493">Microtubule</keyword>
<comment type="subcellular location">
    <subcellularLocation>
        <location evidence="1">Cytoplasm</location>
        <location evidence="1">Cytoskeleton</location>
    </subcellularLocation>
</comment>
<dbReference type="PRINTS" id="PR01161">
    <property type="entry name" value="TUBULIN"/>
</dbReference>
<feature type="compositionally biased region" description="Basic residues" evidence="7">
    <location>
        <begin position="457"/>
        <end position="469"/>
    </location>
</feature>
<dbReference type="Pfam" id="PF03953">
    <property type="entry name" value="Tubulin_C"/>
    <property type="match status" value="1"/>
</dbReference>
<evidence type="ECO:0000259" key="9">
    <source>
        <dbReference type="SMART" id="SM00865"/>
    </source>
</evidence>
<dbReference type="PROSITE" id="PS00227">
    <property type="entry name" value="TUBULIN"/>
    <property type="match status" value="1"/>
</dbReference>
<keyword evidence="6" id="KW-0963">Cytoplasm</keyword>
<dbReference type="InterPro" id="IPR012485">
    <property type="entry name" value="CENP-I"/>
</dbReference>
<dbReference type="SMART" id="SM00865">
    <property type="entry name" value="Tubulin_C"/>
    <property type="match status" value="1"/>
</dbReference>
<dbReference type="SMART" id="SM00864">
    <property type="entry name" value="Tubulin"/>
    <property type="match status" value="1"/>
</dbReference>
<dbReference type="EMBL" id="BAABUK010000028">
    <property type="protein sequence ID" value="GAA5815863.1"/>
    <property type="molecule type" value="Genomic_DNA"/>
</dbReference>
<keyword evidence="6" id="KW-0206">Cytoskeleton</keyword>
<evidence type="ECO:0000313" key="11">
    <source>
        <dbReference type="Proteomes" id="UP001473302"/>
    </source>
</evidence>
<dbReference type="Gene3D" id="3.30.1330.20">
    <property type="entry name" value="Tubulin/FtsZ, C-terminal domain"/>
    <property type="match status" value="1"/>
</dbReference>
<dbReference type="PANTHER" id="PTHR11588">
    <property type="entry name" value="TUBULIN"/>
    <property type="match status" value="1"/>
</dbReference>
<dbReference type="Pfam" id="PF07778">
    <property type="entry name" value="CENP-I"/>
    <property type="match status" value="1"/>
</dbReference>
<comment type="caution">
    <text evidence="10">The sequence shown here is derived from an EMBL/GenBank/DDBJ whole genome shotgun (WGS) entry which is preliminary data.</text>
</comment>
<comment type="similarity">
    <text evidence="2">Belongs to the tubulin family.</text>
</comment>
<dbReference type="CDD" id="cd02187">
    <property type="entry name" value="beta_tubulin"/>
    <property type="match status" value="1"/>
</dbReference>
<dbReference type="InterPro" id="IPR036525">
    <property type="entry name" value="Tubulin/FtsZ_GTPase_sf"/>
</dbReference>
<keyword evidence="11" id="KW-1185">Reference proteome</keyword>
<feature type="compositionally biased region" description="Basic and acidic residues" evidence="7">
    <location>
        <begin position="1"/>
        <end position="12"/>
    </location>
</feature>
<feature type="region of interest" description="Disordered" evidence="7">
    <location>
        <begin position="137"/>
        <end position="184"/>
    </location>
</feature>
<evidence type="ECO:0000256" key="6">
    <source>
        <dbReference type="ARBA" id="ARBA00023212"/>
    </source>
</evidence>
<evidence type="ECO:0008006" key="12">
    <source>
        <dbReference type="Google" id="ProtNLM"/>
    </source>
</evidence>
<dbReference type="InterPro" id="IPR000217">
    <property type="entry name" value="Tubulin"/>
</dbReference>
<organism evidence="10 11">
    <name type="scientific">Mucor flavus</name>
    <dbReference type="NCBI Taxonomy" id="439312"/>
    <lineage>
        <taxon>Eukaryota</taxon>
        <taxon>Fungi</taxon>
        <taxon>Fungi incertae sedis</taxon>
        <taxon>Mucoromycota</taxon>
        <taxon>Mucoromycotina</taxon>
        <taxon>Mucoromycetes</taxon>
        <taxon>Mucorales</taxon>
        <taxon>Mucorineae</taxon>
        <taxon>Mucoraceae</taxon>
        <taxon>Mucor</taxon>
    </lineage>
</organism>
<keyword evidence="5" id="KW-0342">GTP-binding</keyword>
<evidence type="ECO:0000256" key="3">
    <source>
        <dbReference type="ARBA" id="ARBA00022701"/>
    </source>
</evidence>
<dbReference type="InterPro" id="IPR002453">
    <property type="entry name" value="Beta_tubulin"/>
</dbReference>
<feature type="compositionally biased region" description="Acidic residues" evidence="7">
    <location>
        <begin position="78"/>
        <end position="90"/>
    </location>
</feature>
<feature type="compositionally biased region" description="Polar residues" evidence="7">
    <location>
        <begin position="18"/>
        <end position="30"/>
    </location>
</feature>
<evidence type="ECO:0000256" key="2">
    <source>
        <dbReference type="ARBA" id="ARBA00009636"/>
    </source>
</evidence>
<feature type="domain" description="Tubulin/FtsZ GTPase" evidence="8">
    <location>
        <begin position="964"/>
        <end position="1161"/>
    </location>
</feature>
<evidence type="ECO:0000256" key="4">
    <source>
        <dbReference type="ARBA" id="ARBA00022741"/>
    </source>
</evidence>
<evidence type="ECO:0000256" key="7">
    <source>
        <dbReference type="SAM" id="MobiDB-lite"/>
    </source>
</evidence>
<feature type="compositionally biased region" description="Acidic residues" evidence="7">
    <location>
        <begin position="160"/>
        <end position="179"/>
    </location>
</feature>
<proteinExistence type="inferred from homology"/>
<feature type="region of interest" description="Disordered" evidence="7">
    <location>
        <begin position="1"/>
        <end position="90"/>
    </location>
</feature>
<dbReference type="InterPro" id="IPR023123">
    <property type="entry name" value="Tubulin_C"/>
</dbReference>
<dbReference type="Gene3D" id="3.40.50.1440">
    <property type="entry name" value="Tubulin/FtsZ, GTPase domain"/>
    <property type="match status" value="1"/>
</dbReference>
<feature type="domain" description="Tubulin/FtsZ 2-layer sandwich" evidence="9">
    <location>
        <begin position="1163"/>
        <end position="1300"/>
    </location>
</feature>
<dbReference type="InterPro" id="IPR037103">
    <property type="entry name" value="Tubulin/FtsZ-like_C"/>
</dbReference>
<dbReference type="Gene3D" id="1.10.287.600">
    <property type="entry name" value="Helix hairpin bin"/>
    <property type="match status" value="1"/>
</dbReference>
<dbReference type="SUPFAM" id="SSF52490">
    <property type="entry name" value="Tubulin nucleotide-binding domain-like"/>
    <property type="match status" value="1"/>
</dbReference>
<evidence type="ECO:0000313" key="10">
    <source>
        <dbReference type="EMBL" id="GAA5815863.1"/>
    </source>
</evidence>
<dbReference type="InterPro" id="IPR017975">
    <property type="entry name" value="Tubulin_CS"/>
</dbReference>
<keyword evidence="4" id="KW-0547">Nucleotide-binding</keyword>